<dbReference type="Pfam" id="PF06265">
    <property type="entry name" value="YutD-like"/>
    <property type="match status" value="1"/>
</dbReference>
<dbReference type="RefSeq" id="WP_377769473.1">
    <property type="nucleotide sequence ID" value="NZ_JBHUHO010000005.1"/>
</dbReference>
<name>A0ABW4YFL7_9BACL</name>
<sequence>MALIHIGNKSFELVYENRNGWNFEAFRDRYSEVLDRYDYIIGDWGYNQLRLKGFFRDQTPKAAKESLYSSISDYINEYCNFGCAYFLLEKKHSSKQESDVASQTEDELLVLGVESVQGTEEEAMSEPKEQVPAKMSSNKRHSPVKKSVEVDPELVTDELQEQQIDVPSKKQRNRKDFYYRKGQRNRKSQRAERETVATGAGHSGNES</sequence>
<organism evidence="2 3">
    <name type="scientific">Paenibacillus yanchengensis</name>
    <dbReference type="NCBI Taxonomy" id="2035833"/>
    <lineage>
        <taxon>Bacteria</taxon>
        <taxon>Bacillati</taxon>
        <taxon>Bacillota</taxon>
        <taxon>Bacilli</taxon>
        <taxon>Bacillales</taxon>
        <taxon>Paenibacillaceae</taxon>
        <taxon>Paenibacillus</taxon>
    </lineage>
</organism>
<dbReference type="InterPro" id="IPR009370">
    <property type="entry name" value="YutD-like"/>
</dbReference>
<dbReference type="InterPro" id="IPR038141">
    <property type="entry name" value="YutD-like_sf"/>
</dbReference>
<accession>A0ABW4YFL7</accession>
<dbReference type="Gene3D" id="3.50.4.20">
    <property type="match status" value="1"/>
</dbReference>
<reference evidence="3" key="1">
    <citation type="journal article" date="2019" name="Int. J. Syst. Evol. Microbiol.">
        <title>The Global Catalogue of Microorganisms (GCM) 10K type strain sequencing project: providing services to taxonomists for standard genome sequencing and annotation.</title>
        <authorList>
            <consortium name="The Broad Institute Genomics Platform"/>
            <consortium name="The Broad Institute Genome Sequencing Center for Infectious Disease"/>
            <person name="Wu L."/>
            <person name="Ma J."/>
        </authorList>
    </citation>
    <scope>NUCLEOTIDE SEQUENCE [LARGE SCALE GENOMIC DNA]</scope>
    <source>
        <strain evidence="3">GH52</strain>
    </source>
</reference>
<dbReference type="Proteomes" id="UP001597362">
    <property type="component" value="Unassembled WGS sequence"/>
</dbReference>
<dbReference type="EMBL" id="JBHUHO010000005">
    <property type="protein sequence ID" value="MFD2114486.1"/>
    <property type="molecule type" value="Genomic_DNA"/>
</dbReference>
<keyword evidence="3" id="KW-1185">Reference proteome</keyword>
<gene>
    <name evidence="2" type="ORF">ACFSJH_01785</name>
</gene>
<dbReference type="PIRSF" id="PIRSF012565">
    <property type="entry name" value="DUF1027"/>
    <property type="match status" value="1"/>
</dbReference>
<evidence type="ECO:0000313" key="3">
    <source>
        <dbReference type="Proteomes" id="UP001597362"/>
    </source>
</evidence>
<feature type="region of interest" description="Disordered" evidence="1">
    <location>
        <begin position="116"/>
        <end position="207"/>
    </location>
</feature>
<proteinExistence type="predicted"/>
<evidence type="ECO:0000256" key="1">
    <source>
        <dbReference type="SAM" id="MobiDB-lite"/>
    </source>
</evidence>
<protein>
    <submittedName>
        <fullName evidence="2">YutD family protein</fullName>
    </submittedName>
</protein>
<feature type="compositionally biased region" description="Acidic residues" evidence="1">
    <location>
        <begin position="150"/>
        <end position="160"/>
    </location>
</feature>
<comment type="caution">
    <text evidence="2">The sequence shown here is derived from an EMBL/GenBank/DDBJ whole genome shotgun (WGS) entry which is preliminary data.</text>
</comment>
<evidence type="ECO:0000313" key="2">
    <source>
        <dbReference type="EMBL" id="MFD2114486.1"/>
    </source>
</evidence>